<organism evidence="1">
    <name type="scientific">marine sediment metagenome</name>
    <dbReference type="NCBI Taxonomy" id="412755"/>
    <lineage>
        <taxon>unclassified sequences</taxon>
        <taxon>metagenomes</taxon>
        <taxon>ecological metagenomes</taxon>
    </lineage>
</organism>
<comment type="caution">
    <text evidence="1">The sequence shown here is derived from an EMBL/GenBank/DDBJ whole genome shotgun (WGS) entry which is preliminary data.</text>
</comment>
<evidence type="ECO:0000313" key="1">
    <source>
        <dbReference type="EMBL" id="KKL07794.1"/>
    </source>
</evidence>
<sequence length="113" mass="12355">MANILAKSKGEKFAINGKTYNLSPMSLYIWGEIEQEFPGQNMEEILGKINTNPGSILGKILYVLVKDAHPEIDSSKKAGELIVNLSQMEGLMGKIASTFDFFIAENKDGGSKT</sequence>
<dbReference type="EMBL" id="LAZR01043143">
    <property type="protein sequence ID" value="KKL07794.1"/>
    <property type="molecule type" value="Genomic_DNA"/>
</dbReference>
<reference evidence="1" key="1">
    <citation type="journal article" date="2015" name="Nature">
        <title>Complex archaea that bridge the gap between prokaryotes and eukaryotes.</title>
        <authorList>
            <person name="Spang A."/>
            <person name="Saw J.H."/>
            <person name="Jorgensen S.L."/>
            <person name="Zaremba-Niedzwiedzka K."/>
            <person name="Martijn J."/>
            <person name="Lind A.E."/>
            <person name="van Eijk R."/>
            <person name="Schleper C."/>
            <person name="Guy L."/>
            <person name="Ettema T.J."/>
        </authorList>
    </citation>
    <scope>NUCLEOTIDE SEQUENCE</scope>
</reference>
<accession>A0A0F9ADZ9</accession>
<gene>
    <name evidence="1" type="ORF">LCGC14_2582460</name>
</gene>
<name>A0A0F9ADZ9_9ZZZZ</name>
<dbReference type="AlphaFoldDB" id="A0A0F9ADZ9"/>
<proteinExistence type="predicted"/>
<protein>
    <submittedName>
        <fullName evidence="1">Uncharacterized protein</fullName>
    </submittedName>
</protein>